<dbReference type="Pfam" id="PF26302">
    <property type="entry name" value="YhzF"/>
    <property type="match status" value="1"/>
</dbReference>
<reference evidence="2 3" key="1">
    <citation type="submission" date="2018-08" db="EMBL/GenBank/DDBJ databases">
        <title>Bacillus jemisoniae sp. nov., Bacillus chryseoplanitiae sp. nov., Bacillus resnikiae sp. nov., and Bacillus frankliniae sp. nov., isolated from Viking spacecraft and associated surfaces.</title>
        <authorList>
            <person name="Seuylemezian A."/>
            <person name="Vaishampayan P."/>
        </authorList>
    </citation>
    <scope>NUCLEOTIDE SEQUENCE [LARGE SCALE GENOMIC DNA]</scope>
    <source>
        <strain evidence="2 3">JJ-247</strain>
    </source>
</reference>
<accession>A0A398B4X6</accession>
<name>A0A398B4X6_9BACI</name>
<keyword evidence="1" id="KW-0812">Transmembrane</keyword>
<dbReference type="OrthoDB" id="2943327at2"/>
<dbReference type="EMBL" id="QWVT01000019">
    <property type="protein sequence ID" value="RID84621.1"/>
    <property type="molecule type" value="Genomic_DNA"/>
</dbReference>
<feature type="transmembrane region" description="Helical" evidence="1">
    <location>
        <begin position="41"/>
        <end position="62"/>
    </location>
</feature>
<protein>
    <submittedName>
        <fullName evidence="2">Uncharacterized protein</fullName>
    </submittedName>
</protein>
<dbReference type="RefSeq" id="WP_119113125.1">
    <property type="nucleotide sequence ID" value="NZ_CBCSEO010000001.1"/>
</dbReference>
<comment type="caution">
    <text evidence="2">The sequence shown here is derived from an EMBL/GenBank/DDBJ whole genome shotgun (WGS) entry which is preliminary data.</text>
</comment>
<gene>
    <name evidence="2" type="ORF">D1970_12075</name>
</gene>
<evidence type="ECO:0000256" key="1">
    <source>
        <dbReference type="SAM" id="Phobius"/>
    </source>
</evidence>
<evidence type="ECO:0000313" key="3">
    <source>
        <dbReference type="Proteomes" id="UP000265816"/>
    </source>
</evidence>
<dbReference type="AlphaFoldDB" id="A0A398B4X6"/>
<evidence type="ECO:0000313" key="2">
    <source>
        <dbReference type="EMBL" id="RID84621.1"/>
    </source>
</evidence>
<keyword evidence="1" id="KW-1133">Transmembrane helix</keyword>
<proteinExistence type="predicted"/>
<keyword evidence="1" id="KW-0472">Membrane</keyword>
<keyword evidence="3" id="KW-1185">Reference proteome</keyword>
<organism evidence="2 3">
    <name type="scientific">Mesobacillus zeae</name>
    <dbReference type="NCBI Taxonomy" id="1917180"/>
    <lineage>
        <taxon>Bacteria</taxon>
        <taxon>Bacillati</taxon>
        <taxon>Bacillota</taxon>
        <taxon>Bacilli</taxon>
        <taxon>Bacillales</taxon>
        <taxon>Bacillaceae</taxon>
        <taxon>Mesobacillus</taxon>
    </lineage>
</organism>
<sequence length="63" mass="6624">MGNFTAFIFLISIGCFAGMLHQVLAAGKPGIYPPKRLLKKRAGSLGMGGAIFLFLGALLSLLN</sequence>
<dbReference type="InterPro" id="IPR058724">
    <property type="entry name" value="YhzF"/>
</dbReference>
<dbReference type="Proteomes" id="UP000265816">
    <property type="component" value="Unassembled WGS sequence"/>
</dbReference>